<feature type="compositionally biased region" description="Low complexity" evidence="1">
    <location>
        <begin position="24"/>
        <end position="34"/>
    </location>
</feature>
<feature type="region of interest" description="Disordered" evidence="1">
    <location>
        <begin position="1"/>
        <end position="43"/>
    </location>
</feature>
<proteinExistence type="predicted"/>
<organism evidence="2 3">
    <name type="scientific">Chondromyces apiculatus DSM 436</name>
    <dbReference type="NCBI Taxonomy" id="1192034"/>
    <lineage>
        <taxon>Bacteria</taxon>
        <taxon>Pseudomonadati</taxon>
        <taxon>Myxococcota</taxon>
        <taxon>Polyangia</taxon>
        <taxon>Polyangiales</taxon>
        <taxon>Polyangiaceae</taxon>
        <taxon>Chondromyces</taxon>
    </lineage>
</organism>
<comment type="caution">
    <text evidence="2">The sequence shown here is derived from an EMBL/GenBank/DDBJ whole genome shotgun (WGS) entry which is preliminary data.</text>
</comment>
<gene>
    <name evidence="2" type="ORF">CAP_8654</name>
</gene>
<dbReference type="EMBL" id="ASRX01000089">
    <property type="protein sequence ID" value="EYF01096.1"/>
    <property type="molecule type" value="Genomic_DNA"/>
</dbReference>
<dbReference type="eggNOG" id="COG5351">
    <property type="taxonomic scope" value="Bacteria"/>
</dbReference>
<name>A0A017SXT9_9BACT</name>
<sequence length="356" mass="38017">MPLPGDVALPPSGHAIAPPSLVRPSPSGDPSGPGFLPAYPAGLDAVPDPAKKASIGQMAMFGSASSPLPDLPAAPVQASAPRQAPAAAPAHPAREVIDLLWFNPASMLRIRKHPAWKDLLADVKPRPDDEDLDDDAPQGKRPSAKDRRDILAILARGKPLTVDALDQVIADAIGDDGAFTPPLALVAGELELLFDEVETLKALVAAVSPLAVRDKRLKDAVDAIHEAFKMPWVQGATSVVEGMTAQLKDALAQSAKEVNLRTIDAHVERALLENRLFQKRMVMSQTRIRTLLHAPGGGARVAAFVPESVGKELPACVRFGARVMAELRLSPDHRDKAMLRVIAVSGVIRNWRSGWR</sequence>
<protein>
    <submittedName>
        <fullName evidence="2">Uncharacterized protein</fullName>
    </submittedName>
</protein>
<evidence type="ECO:0000313" key="3">
    <source>
        <dbReference type="Proteomes" id="UP000019678"/>
    </source>
</evidence>
<feature type="region of interest" description="Disordered" evidence="1">
    <location>
        <begin position="125"/>
        <end position="144"/>
    </location>
</feature>
<evidence type="ECO:0000313" key="2">
    <source>
        <dbReference type="EMBL" id="EYF01096.1"/>
    </source>
</evidence>
<reference evidence="2 3" key="1">
    <citation type="submission" date="2013-05" db="EMBL/GenBank/DDBJ databases">
        <title>Genome assembly of Chondromyces apiculatus DSM 436.</title>
        <authorList>
            <person name="Sharma G."/>
            <person name="Khatri I."/>
            <person name="Kaur C."/>
            <person name="Mayilraj S."/>
            <person name="Subramanian S."/>
        </authorList>
    </citation>
    <scope>NUCLEOTIDE SEQUENCE [LARGE SCALE GENOMIC DNA]</scope>
    <source>
        <strain evidence="2 3">DSM 436</strain>
    </source>
</reference>
<dbReference type="Proteomes" id="UP000019678">
    <property type="component" value="Unassembled WGS sequence"/>
</dbReference>
<accession>A0A017SXT9</accession>
<dbReference type="AlphaFoldDB" id="A0A017SXT9"/>
<evidence type="ECO:0000256" key="1">
    <source>
        <dbReference type="SAM" id="MobiDB-lite"/>
    </source>
</evidence>
<keyword evidence="3" id="KW-1185">Reference proteome</keyword>